<gene>
    <name evidence="1" type="ORF">A5893_07885</name>
</gene>
<reference evidence="1 2" key="1">
    <citation type="submission" date="2016-04" db="EMBL/GenBank/DDBJ databases">
        <authorList>
            <person name="Evans L.H."/>
            <person name="Alamgir A."/>
            <person name="Owens N."/>
            <person name="Weber N.D."/>
            <person name="Virtaneva K."/>
            <person name="Barbian K."/>
            <person name="Babar A."/>
            <person name="Rosenke K."/>
        </authorList>
    </citation>
    <scope>NUCLEOTIDE SEQUENCE [LARGE SCALE GENOMIC DNA]</scope>
    <source>
        <strain evidence="1 2">CCM 8644</strain>
    </source>
</reference>
<dbReference type="RefSeq" id="WP_068822071.1">
    <property type="nucleotide sequence ID" value="NZ_LWHJ01000022.1"/>
</dbReference>
<evidence type="ECO:0000313" key="2">
    <source>
        <dbReference type="Proteomes" id="UP000078459"/>
    </source>
</evidence>
<dbReference type="Proteomes" id="UP000078459">
    <property type="component" value="Unassembled WGS sequence"/>
</dbReference>
<reference evidence="1 2" key="2">
    <citation type="submission" date="2016-06" db="EMBL/GenBank/DDBJ databases">
        <title>Pedobacter psychrophilus sp. nov., isolated from Antarctic fragmentary rock.</title>
        <authorList>
            <person name="Svec P."/>
        </authorList>
    </citation>
    <scope>NUCLEOTIDE SEQUENCE [LARGE SCALE GENOMIC DNA]</scope>
    <source>
        <strain evidence="1 2">CCM 8644</strain>
    </source>
</reference>
<dbReference type="EMBL" id="LWHJ01000022">
    <property type="protein sequence ID" value="OAQ40842.1"/>
    <property type="molecule type" value="Genomic_DNA"/>
</dbReference>
<keyword evidence="2" id="KW-1185">Reference proteome</keyword>
<proteinExistence type="predicted"/>
<evidence type="ECO:0008006" key="3">
    <source>
        <dbReference type="Google" id="ProtNLM"/>
    </source>
</evidence>
<dbReference type="STRING" id="1826909.A5893_07885"/>
<protein>
    <recommendedName>
        <fullName evidence="3">DUF4905 domain-containing protein</fullName>
    </recommendedName>
</protein>
<dbReference type="Pfam" id="PF16248">
    <property type="entry name" value="DUF4905"/>
    <property type="match status" value="1"/>
</dbReference>
<accession>A0A179DJ96</accession>
<comment type="caution">
    <text evidence="1">The sequence shown here is derived from an EMBL/GenBank/DDBJ whole genome shotgun (WGS) entry which is preliminary data.</text>
</comment>
<name>A0A179DJ96_9SPHI</name>
<dbReference type="OrthoDB" id="597091at2"/>
<evidence type="ECO:0000313" key="1">
    <source>
        <dbReference type="EMBL" id="OAQ40842.1"/>
    </source>
</evidence>
<dbReference type="InterPro" id="IPR032595">
    <property type="entry name" value="DUF4905"/>
</dbReference>
<dbReference type="AlphaFoldDB" id="A0A179DJ96"/>
<sequence length="249" mass="29325">MISSKYTAKHLHSPKSNQIIWKIILDDDNETIVWESRTNDKKVFFNSYDFIGHKYLLQDFYLEDDWLLNIQTVKNQILYLSGFESEFSPVQKGIIALDLKSKKVLWQNFSVTLQQFTQQGLVVFDPRVNPRKYKLLNSDNGELVETVVLEDLIFLKSLNNEIILPKIIDENLDLETKHQLFYKDLEILSGYKPQGNHFDQYLIVKKNDAVLFEDIINQAITKKSFDTFFIWQSKLIFIKNKSEIVSYLV</sequence>
<organism evidence="1 2">
    <name type="scientific">Pedobacter psychrophilus</name>
    <dbReference type="NCBI Taxonomy" id="1826909"/>
    <lineage>
        <taxon>Bacteria</taxon>
        <taxon>Pseudomonadati</taxon>
        <taxon>Bacteroidota</taxon>
        <taxon>Sphingobacteriia</taxon>
        <taxon>Sphingobacteriales</taxon>
        <taxon>Sphingobacteriaceae</taxon>
        <taxon>Pedobacter</taxon>
    </lineage>
</organism>